<keyword evidence="3" id="KW-0482">Metalloprotease</keyword>
<feature type="transmembrane region" description="Helical" evidence="1">
    <location>
        <begin position="163"/>
        <end position="181"/>
    </location>
</feature>
<dbReference type="InterPro" id="IPR003675">
    <property type="entry name" value="Rce1/LyrA-like_dom"/>
</dbReference>
<feature type="transmembrane region" description="Helical" evidence="1">
    <location>
        <begin position="50"/>
        <end position="75"/>
    </location>
</feature>
<dbReference type="Proteomes" id="UP000232693">
    <property type="component" value="Chromosome"/>
</dbReference>
<keyword evidence="1" id="KW-0472">Membrane</keyword>
<dbReference type="RefSeq" id="WP_106648211.1">
    <property type="nucleotide sequence ID" value="NZ_BMGO01000001.1"/>
</dbReference>
<dbReference type="EMBL" id="CP025120">
    <property type="protein sequence ID" value="AUD80118.1"/>
    <property type="molecule type" value="Genomic_DNA"/>
</dbReference>
<feature type="transmembrane region" description="Helical" evidence="1">
    <location>
        <begin position="129"/>
        <end position="151"/>
    </location>
</feature>
<accession>A0A2K9B5C6</accession>
<feature type="transmembrane region" description="Helical" evidence="1">
    <location>
        <begin position="14"/>
        <end position="38"/>
    </location>
</feature>
<dbReference type="GO" id="GO:0006508">
    <property type="term" value="P:proteolysis"/>
    <property type="evidence" value="ECO:0007669"/>
    <property type="project" value="UniProtKB-KW"/>
</dbReference>
<dbReference type="KEGG" id="kpd:CW740_12380"/>
<proteinExistence type="predicted"/>
<keyword evidence="1" id="KW-0812">Transmembrane</keyword>
<feature type="transmembrane region" description="Helical" evidence="1">
    <location>
        <begin position="87"/>
        <end position="109"/>
    </location>
</feature>
<dbReference type="InterPro" id="IPR052710">
    <property type="entry name" value="CAAX_protease"/>
</dbReference>
<reference evidence="3 4" key="1">
    <citation type="submission" date="2017-12" db="EMBL/GenBank/DDBJ databases">
        <title>Kangiella profundi FT102 completed genome.</title>
        <authorList>
            <person name="Xu J."/>
            <person name="Wang J."/>
            <person name="Lu Y."/>
        </authorList>
    </citation>
    <scope>NUCLEOTIDE SEQUENCE [LARGE SCALE GENOMIC DNA]</scope>
    <source>
        <strain evidence="3 4">FT102</strain>
    </source>
</reference>
<keyword evidence="3" id="KW-0378">Hydrolase</keyword>
<dbReference type="GO" id="GO:0008237">
    <property type="term" value="F:metallopeptidase activity"/>
    <property type="evidence" value="ECO:0007669"/>
    <property type="project" value="UniProtKB-KW"/>
</dbReference>
<dbReference type="OrthoDB" id="6194832at2"/>
<evidence type="ECO:0000256" key="1">
    <source>
        <dbReference type="SAM" id="Phobius"/>
    </source>
</evidence>
<keyword evidence="4" id="KW-1185">Reference proteome</keyword>
<keyword evidence="1" id="KW-1133">Transmembrane helix</keyword>
<evidence type="ECO:0000259" key="2">
    <source>
        <dbReference type="Pfam" id="PF02517"/>
    </source>
</evidence>
<dbReference type="GO" id="GO:0080120">
    <property type="term" value="P:CAAX-box protein maturation"/>
    <property type="evidence" value="ECO:0007669"/>
    <property type="project" value="UniProtKB-ARBA"/>
</dbReference>
<gene>
    <name evidence="3" type="ORF">CW740_12380</name>
</gene>
<dbReference type="GO" id="GO:0004175">
    <property type="term" value="F:endopeptidase activity"/>
    <property type="evidence" value="ECO:0007669"/>
    <property type="project" value="UniProtKB-ARBA"/>
</dbReference>
<evidence type="ECO:0000313" key="4">
    <source>
        <dbReference type="Proteomes" id="UP000232693"/>
    </source>
</evidence>
<protein>
    <submittedName>
        <fullName evidence="3">CPBP family intramembrane metalloprotease</fullName>
    </submittedName>
</protein>
<dbReference type="AlphaFoldDB" id="A0A2K9B5C6"/>
<keyword evidence="3" id="KW-0645">Protease</keyword>
<dbReference type="PANTHER" id="PTHR36435:SF1">
    <property type="entry name" value="CAAX AMINO TERMINAL PROTEASE FAMILY PROTEIN"/>
    <property type="match status" value="1"/>
</dbReference>
<dbReference type="Pfam" id="PF02517">
    <property type="entry name" value="Rce1-like"/>
    <property type="match status" value="1"/>
</dbReference>
<sequence>MTNNNDKYPFAESIILTCLTLVLLAFTTSSILFLAYYFLDLPLGSNPPSLMLAISVCFGLLTSYALLMLLSASFFWKTFIPQLKSSLFWLFMAVVCGVVYAFIVIWLGHYFTPPSGIESTLEQIIRGGLLSNSLLFFSVIVLAPLGEEYLFRGVLLSGLSSKVSTFSAISLSSVVFMSFHLLEYYGYWFALVAILILGVLLAIIRLRSRSMLAPIVCHASYNLIMLTLA</sequence>
<feature type="transmembrane region" description="Helical" evidence="1">
    <location>
        <begin position="187"/>
        <end position="204"/>
    </location>
</feature>
<dbReference type="PANTHER" id="PTHR36435">
    <property type="entry name" value="SLR1288 PROTEIN"/>
    <property type="match status" value="1"/>
</dbReference>
<evidence type="ECO:0000313" key="3">
    <source>
        <dbReference type="EMBL" id="AUD80118.1"/>
    </source>
</evidence>
<name>A0A2K9B5C6_9GAMM</name>
<organism evidence="3 4">
    <name type="scientific">Kangiella profundi</name>
    <dbReference type="NCBI Taxonomy" id="1561924"/>
    <lineage>
        <taxon>Bacteria</taxon>
        <taxon>Pseudomonadati</taxon>
        <taxon>Pseudomonadota</taxon>
        <taxon>Gammaproteobacteria</taxon>
        <taxon>Kangiellales</taxon>
        <taxon>Kangiellaceae</taxon>
        <taxon>Kangiella</taxon>
    </lineage>
</organism>
<feature type="domain" description="CAAX prenyl protease 2/Lysostaphin resistance protein A-like" evidence="2">
    <location>
        <begin position="133"/>
        <end position="224"/>
    </location>
</feature>